<dbReference type="Gene3D" id="2.60.98.20">
    <property type="entry name" value="Flagellar hook protein FlgE"/>
    <property type="match status" value="1"/>
</dbReference>
<feature type="domain" description="Flagellar basal body rod protein N-terminal" evidence="5">
    <location>
        <begin position="5"/>
        <end position="33"/>
    </location>
</feature>
<evidence type="ECO:0000259" key="6">
    <source>
        <dbReference type="Pfam" id="PF06429"/>
    </source>
</evidence>
<evidence type="ECO:0000259" key="7">
    <source>
        <dbReference type="Pfam" id="PF07559"/>
    </source>
</evidence>
<evidence type="ECO:0000256" key="2">
    <source>
        <dbReference type="ARBA" id="ARBA00009677"/>
    </source>
</evidence>
<evidence type="ECO:0000256" key="1">
    <source>
        <dbReference type="ARBA" id="ARBA00004117"/>
    </source>
</evidence>
<dbReference type="InterPro" id="IPR019776">
    <property type="entry name" value="Flagellar_basal_body_rod_CS"/>
</dbReference>
<dbReference type="NCBIfam" id="TIGR03506">
    <property type="entry name" value="FlgEFG_subfam"/>
    <property type="match status" value="1"/>
</dbReference>
<feature type="domain" description="Flagellar basal-body/hook protein C-terminal" evidence="6">
    <location>
        <begin position="360"/>
        <end position="405"/>
    </location>
</feature>
<dbReference type="InterPro" id="IPR020013">
    <property type="entry name" value="Flagellar_FlgE/F/G"/>
</dbReference>
<dbReference type="GO" id="GO:0005829">
    <property type="term" value="C:cytosol"/>
    <property type="evidence" value="ECO:0007669"/>
    <property type="project" value="TreeGrafter"/>
</dbReference>
<evidence type="ECO:0000256" key="4">
    <source>
        <dbReference type="ARBA" id="ARBA00023143"/>
    </source>
</evidence>
<reference evidence="9" key="1">
    <citation type="submission" date="2018-06" db="EMBL/GenBank/DDBJ databases">
        <authorList>
            <person name="Zhirakovskaya E."/>
        </authorList>
    </citation>
    <scope>NUCLEOTIDE SEQUENCE</scope>
</reference>
<dbReference type="SUPFAM" id="SSF117143">
    <property type="entry name" value="Flagellar hook protein flgE"/>
    <property type="match status" value="1"/>
</dbReference>
<dbReference type="Pfam" id="PF00460">
    <property type="entry name" value="Flg_bb_rod"/>
    <property type="match status" value="1"/>
</dbReference>
<proteinExistence type="inferred from homology"/>
<organism evidence="9">
    <name type="scientific">hydrothermal vent metagenome</name>
    <dbReference type="NCBI Taxonomy" id="652676"/>
    <lineage>
        <taxon>unclassified sequences</taxon>
        <taxon>metagenomes</taxon>
        <taxon>ecological metagenomes</taxon>
    </lineage>
</organism>
<dbReference type="PANTHER" id="PTHR30435:SF1">
    <property type="entry name" value="FLAGELLAR HOOK PROTEIN FLGE"/>
    <property type="match status" value="1"/>
</dbReference>
<feature type="domain" description="Flagellar hook protein FlgE D2" evidence="7">
    <location>
        <begin position="177"/>
        <end position="287"/>
    </location>
</feature>
<dbReference type="Pfam" id="PF07559">
    <property type="entry name" value="FlgE_D2"/>
    <property type="match status" value="1"/>
</dbReference>
<dbReference type="InterPro" id="IPR037058">
    <property type="entry name" value="Falgellar_hook_FlgE_sf"/>
</dbReference>
<accession>A0A3B0WAU3</accession>
<dbReference type="PANTHER" id="PTHR30435">
    <property type="entry name" value="FLAGELLAR PROTEIN"/>
    <property type="match status" value="1"/>
</dbReference>
<dbReference type="NCBIfam" id="NF004238">
    <property type="entry name" value="PRK05682.1-1"/>
    <property type="match status" value="1"/>
</dbReference>
<keyword evidence="9" id="KW-0282">Flagellum</keyword>
<dbReference type="InterPro" id="IPR053967">
    <property type="entry name" value="LlgE_F_G-like_D1"/>
</dbReference>
<comment type="subcellular location">
    <subcellularLocation>
        <location evidence="1">Bacterial flagellum basal body</location>
    </subcellularLocation>
</comment>
<comment type="similarity">
    <text evidence="2">Belongs to the flagella basal body rod proteins family.</text>
</comment>
<dbReference type="AlphaFoldDB" id="A0A3B0WAU3"/>
<dbReference type="GO" id="GO:0009425">
    <property type="term" value="C:bacterial-type flagellum basal body"/>
    <property type="evidence" value="ECO:0007669"/>
    <property type="project" value="UniProtKB-SubCell"/>
</dbReference>
<dbReference type="GO" id="GO:0009424">
    <property type="term" value="C:bacterial-type flagellum hook"/>
    <property type="evidence" value="ECO:0007669"/>
    <property type="project" value="TreeGrafter"/>
</dbReference>
<sequence length="406" mass="42511">MGFSTALSGIQAASSDLSIIGNNIANSATTGFKSARAEFADVYAASNGSSKTAIGQGVRLQSAAQQFAQGGINFTDNPLDIAISGEGFFQLEANGSQIYSRAGAFKLDADGFVVNNEGFSLLARQADTNGAITGAITPLQLNNEYLEANPTTALSAGANFDARELQTDINWALIAGIPDTAGYNSSTTTTIYDSLGNDHTISLYFSKLDPVTNPNEWNVRSLIDGNLEDTTPVTFNTDGSFNAPATIPITWNPGGGATAGQSFSIDLSDSTQYGSNFAVNTLSQDGFTAGQLLGVDVDDSGVVFARYSNGQSQVEAQVVLANFANKQGLKPIGDTSWVETFASGSPVVSEPGTAGLGLVQSSALEDSNVDLTEQLVRMIEAQRNFQANAQTIQAEDTITQTIINLR</sequence>
<dbReference type="InterPro" id="IPR010930">
    <property type="entry name" value="Flg_bb/hook_C_dom"/>
</dbReference>
<keyword evidence="9" id="KW-0969">Cilium</keyword>
<dbReference type="InterPro" id="IPR037925">
    <property type="entry name" value="FlgE/F/G-like"/>
</dbReference>
<evidence type="ECO:0000313" key="9">
    <source>
        <dbReference type="EMBL" id="VAW53085.1"/>
    </source>
</evidence>
<keyword evidence="4" id="KW-0975">Bacterial flagellum</keyword>
<evidence type="ECO:0000259" key="8">
    <source>
        <dbReference type="Pfam" id="PF22692"/>
    </source>
</evidence>
<protein>
    <recommendedName>
        <fullName evidence="3">Flagellar hook protein FlgE</fullName>
    </recommendedName>
</protein>
<evidence type="ECO:0000259" key="5">
    <source>
        <dbReference type="Pfam" id="PF00460"/>
    </source>
</evidence>
<name>A0A3B0WAU3_9ZZZZ</name>
<evidence type="ECO:0000256" key="3">
    <source>
        <dbReference type="ARBA" id="ARBA00019015"/>
    </source>
</evidence>
<keyword evidence="9" id="KW-0966">Cell projection</keyword>
<dbReference type="Pfam" id="PF06429">
    <property type="entry name" value="Flg_bbr_C"/>
    <property type="match status" value="1"/>
</dbReference>
<dbReference type="GO" id="GO:0071978">
    <property type="term" value="P:bacterial-type flagellum-dependent swarming motility"/>
    <property type="evidence" value="ECO:0007669"/>
    <property type="project" value="TreeGrafter"/>
</dbReference>
<feature type="domain" description="Flagellar hook protein FlgE/F/G-like D1" evidence="8">
    <location>
        <begin position="82"/>
        <end position="123"/>
    </location>
</feature>
<dbReference type="InterPro" id="IPR001444">
    <property type="entry name" value="Flag_bb_rod_N"/>
</dbReference>
<dbReference type="InterPro" id="IPR011491">
    <property type="entry name" value="FlgE_D2"/>
</dbReference>
<dbReference type="PROSITE" id="PS00588">
    <property type="entry name" value="FLAGELLA_BB_ROD"/>
    <property type="match status" value="1"/>
</dbReference>
<dbReference type="EMBL" id="UOFD01000057">
    <property type="protein sequence ID" value="VAW53085.1"/>
    <property type="molecule type" value="Genomic_DNA"/>
</dbReference>
<dbReference type="Pfam" id="PF22692">
    <property type="entry name" value="LlgE_F_G_D1"/>
    <property type="match status" value="1"/>
</dbReference>
<gene>
    <name evidence="9" type="ORF">MNBD_GAMMA06-1950</name>
</gene>